<evidence type="ECO:0000313" key="2">
    <source>
        <dbReference type="EMBL" id="CAG9567054.1"/>
    </source>
</evidence>
<sequence>MAQAREARAVRVTTSTATKRDTESCGQPKGHKPTGELGVGSRAGRRAGAPHWPAGARLRRRRCSDDADAVAIPPHHNATLPPLNNFLNIV</sequence>
<evidence type="ECO:0000256" key="1">
    <source>
        <dbReference type="SAM" id="MobiDB-lite"/>
    </source>
</evidence>
<dbReference type="EMBL" id="CAKASE010000057">
    <property type="protein sequence ID" value="CAG9567054.1"/>
    <property type="molecule type" value="Genomic_DNA"/>
</dbReference>
<feature type="compositionally biased region" description="Low complexity" evidence="1">
    <location>
        <begin position="40"/>
        <end position="49"/>
    </location>
</feature>
<reference evidence="3" key="1">
    <citation type="submission" date="2021-09" db="EMBL/GenBank/DDBJ databases">
        <authorList>
            <person name="Martin H S."/>
        </authorList>
    </citation>
    <scope>NUCLEOTIDE SEQUENCE</scope>
</reference>
<dbReference type="EMBL" id="CAKASE010000058">
    <property type="protein sequence ID" value="CAG9567328.1"/>
    <property type="molecule type" value="Genomic_DNA"/>
</dbReference>
<accession>A0A8J2QQQ4</accession>
<dbReference type="OrthoDB" id="7492776at2759"/>
<evidence type="ECO:0000313" key="3">
    <source>
        <dbReference type="EMBL" id="CAG9567328.1"/>
    </source>
</evidence>
<proteinExistence type="predicted"/>
<organism evidence="3 4">
    <name type="scientific">Danaus chrysippus</name>
    <name type="common">African queen</name>
    <dbReference type="NCBI Taxonomy" id="151541"/>
    <lineage>
        <taxon>Eukaryota</taxon>
        <taxon>Metazoa</taxon>
        <taxon>Ecdysozoa</taxon>
        <taxon>Arthropoda</taxon>
        <taxon>Hexapoda</taxon>
        <taxon>Insecta</taxon>
        <taxon>Pterygota</taxon>
        <taxon>Neoptera</taxon>
        <taxon>Endopterygota</taxon>
        <taxon>Lepidoptera</taxon>
        <taxon>Glossata</taxon>
        <taxon>Ditrysia</taxon>
        <taxon>Papilionoidea</taxon>
        <taxon>Nymphalidae</taxon>
        <taxon>Danainae</taxon>
        <taxon>Danaini</taxon>
        <taxon>Danaina</taxon>
        <taxon>Danaus</taxon>
        <taxon>Anosia</taxon>
    </lineage>
</organism>
<name>A0A8J2QQQ4_9NEOP</name>
<dbReference type="Proteomes" id="UP000789524">
    <property type="component" value="Unassembled WGS sequence"/>
</dbReference>
<gene>
    <name evidence="2" type="ORF">DCHRY22_LOCUS7599</name>
    <name evidence="3" type="ORF">DCHRY22_LOCUS7612</name>
</gene>
<evidence type="ECO:0000313" key="4">
    <source>
        <dbReference type="Proteomes" id="UP000789524"/>
    </source>
</evidence>
<comment type="caution">
    <text evidence="3">The sequence shown here is derived from an EMBL/GenBank/DDBJ whole genome shotgun (WGS) entry which is preliminary data.</text>
</comment>
<feature type="region of interest" description="Disordered" evidence="1">
    <location>
        <begin position="1"/>
        <end position="58"/>
    </location>
</feature>
<keyword evidence="4" id="KW-1185">Reference proteome</keyword>
<dbReference type="AlphaFoldDB" id="A0A8J2QQQ4"/>
<protein>
    <submittedName>
        <fullName evidence="3">(African queen) hypothetical protein</fullName>
    </submittedName>
</protein>